<reference evidence="1 2" key="1">
    <citation type="submission" date="2019-01" db="EMBL/GenBank/DDBJ databases">
        <title>Coherence of Microcystis species and biogeography revealed through population genomics.</title>
        <authorList>
            <person name="Perez-Carrascal O.M."/>
            <person name="Terrat Y."/>
            <person name="Giani A."/>
            <person name="Fortin N."/>
            <person name="Tromas N."/>
            <person name="Shapiro B.J."/>
        </authorList>
    </citation>
    <scope>NUCLEOTIDE SEQUENCE [LARGE SCALE GENOMIC DNA]</scope>
    <source>
        <strain evidence="1">Mw_MB_S_20031200_S109D</strain>
    </source>
</reference>
<evidence type="ECO:0000313" key="1">
    <source>
        <dbReference type="EMBL" id="TRV27902.1"/>
    </source>
</evidence>
<dbReference type="Proteomes" id="UP000318616">
    <property type="component" value="Unassembled WGS sequence"/>
</dbReference>
<comment type="caution">
    <text evidence="1">The sequence shown here is derived from an EMBL/GenBank/DDBJ whole genome shotgun (WGS) entry which is preliminary data.</text>
</comment>
<evidence type="ECO:0000313" key="2">
    <source>
        <dbReference type="Proteomes" id="UP000318616"/>
    </source>
</evidence>
<organism evidence="1 2">
    <name type="scientific">Microcystis wesenbergii Mw_MB_S_20031200_S109D</name>
    <dbReference type="NCBI Taxonomy" id="2486241"/>
    <lineage>
        <taxon>Bacteria</taxon>
        <taxon>Bacillati</taxon>
        <taxon>Cyanobacteriota</taxon>
        <taxon>Cyanophyceae</taxon>
        <taxon>Oscillatoriophycideae</taxon>
        <taxon>Chroococcales</taxon>
        <taxon>Microcystaceae</taxon>
        <taxon>Microcystis</taxon>
    </lineage>
</organism>
<dbReference type="AlphaFoldDB" id="A0A552M612"/>
<sequence>MIGLQKIEPGKNTELRVFNSFIQWRVVGETTWKNLVSLSEIQGPSGVAGTFTQLSDAPNSYFGQSRRGVRVNQSANGLEFYSLLREDSWFFSIGALNENSPFLEGSTFPKTYTLPALLRETTINRLSGLINSQSSGTAIISIQFGLNSWTSITGLSTLACTTSVLADQLASVNNVIPAGQRLRISFASITGTLNLSFRLDVTEAL</sequence>
<protein>
    <submittedName>
        <fullName evidence="1">Uncharacterized protein</fullName>
    </submittedName>
</protein>
<proteinExistence type="predicted"/>
<name>A0A552M612_9CHRO</name>
<gene>
    <name evidence="1" type="ORF">EWV88_04060</name>
</gene>
<dbReference type="EMBL" id="SFAP01000049">
    <property type="protein sequence ID" value="TRV27902.1"/>
    <property type="molecule type" value="Genomic_DNA"/>
</dbReference>
<accession>A0A552M612</accession>